<keyword evidence="1" id="KW-1133">Transmembrane helix</keyword>
<dbReference type="AlphaFoldDB" id="A0A449IFY0"/>
<name>A0A449IFY0_PSEFR</name>
<dbReference type="RefSeq" id="WP_133143963.1">
    <property type="nucleotide sequence ID" value="NZ_CAACYJ010000012.1"/>
</dbReference>
<protein>
    <submittedName>
        <fullName evidence="3">Tripartite tricarboxylate transporter TctB family</fullName>
    </submittedName>
</protein>
<evidence type="ECO:0000259" key="2">
    <source>
        <dbReference type="Pfam" id="PF07331"/>
    </source>
</evidence>
<feature type="transmembrane region" description="Helical" evidence="1">
    <location>
        <begin position="118"/>
        <end position="140"/>
    </location>
</feature>
<keyword evidence="1" id="KW-0812">Transmembrane</keyword>
<dbReference type="EMBL" id="CAACYJ010000012">
    <property type="protein sequence ID" value="VFB18335.1"/>
    <property type="molecule type" value="Genomic_DNA"/>
</dbReference>
<dbReference type="Proteomes" id="UP000330809">
    <property type="component" value="Unassembled WGS sequence"/>
</dbReference>
<evidence type="ECO:0000256" key="1">
    <source>
        <dbReference type="SAM" id="Phobius"/>
    </source>
</evidence>
<accession>A0A449IFY0</accession>
<sequence>MKDLIFGMTFIVVGIAVIILARDFPVVPGMQYGADLFPTLIAIGMLGGGVILSVSALVKLRQNGVAMSLPADWLRSSVGVLLPCLMVVAYILLSETFGSALVMWAIMLVLLLQQGVRYVPALAISVIASAVISLSFGHLLKVPLPTGPLGF</sequence>
<feature type="domain" description="DUF1468" evidence="2">
    <location>
        <begin position="5"/>
        <end position="145"/>
    </location>
</feature>
<feature type="transmembrane region" description="Helical" evidence="1">
    <location>
        <begin position="78"/>
        <end position="111"/>
    </location>
</feature>
<feature type="transmembrane region" description="Helical" evidence="1">
    <location>
        <begin position="36"/>
        <end position="58"/>
    </location>
</feature>
<keyword evidence="1" id="KW-0472">Membrane</keyword>
<gene>
    <name evidence="3" type="ORF">NCTC10754_00878</name>
</gene>
<organism evidence="3 4">
    <name type="scientific">Pseudomonas fragi</name>
    <dbReference type="NCBI Taxonomy" id="296"/>
    <lineage>
        <taxon>Bacteria</taxon>
        <taxon>Pseudomonadati</taxon>
        <taxon>Pseudomonadota</taxon>
        <taxon>Gammaproteobacteria</taxon>
        <taxon>Pseudomonadales</taxon>
        <taxon>Pseudomonadaceae</taxon>
        <taxon>Pseudomonas</taxon>
    </lineage>
</organism>
<feature type="transmembrane region" description="Helical" evidence="1">
    <location>
        <begin position="6"/>
        <end position="24"/>
    </location>
</feature>
<evidence type="ECO:0000313" key="3">
    <source>
        <dbReference type="EMBL" id="VFB18335.1"/>
    </source>
</evidence>
<dbReference type="InterPro" id="IPR009936">
    <property type="entry name" value="DUF1468"/>
</dbReference>
<dbReference type="Pfam" id="PF07331">
    <property type="entry name" value="TctB"/>
    <property type="match status" value="1"/>
</dbReference>
<proteinExistence type="predicted"/>
<reference evidence="3 4" key="1">
    <citation type="submission" date="2019-02" db="EMBL/GenBank/DDBJ databases">
        <authorList>
            <consortium name="Pathogen Informatics"/>
        </authorList>
    </citation>
    <scope>NUCLEOTIDE SEQUENCE [LARGE SCALE GENOMIC DNA]</scope>
    <source>
        <strain evidence="3 4">3012STDY7103891</strain>
    </source>
</reference>
<evidence type="ECO:0000313" key="4">
    <source>
        <dbReference type="Proteomes" id="UP000330809"/>
    </source>
</evidence>